<keyword evidence="2" id="KW-1185">Reference proteome</keyword>
<organism evidence="1 2">
    <name type="scientific">Sinocyclocheilus grahami</name>
    <name type="common">Dianchi golden-line fish</name>
    <name type="synonym">Barbus grahami</name>
    <dbReference type="NCBI Taxonomy" id="75366"/>
    <lineage>
        <taxon>Eukaryota</taxon>
        <taxon>Metazoa</taxon>
        <taxon>Chordata</taxon>
        <taxon>Craniata</taxon>
        <taxon>Vertebrata</taxon>
        <taxon>Euteleostomi</taxon>
        <taxon>Actinopterygii</taxon>
        <taxon>Neopterygii</taxon>
        <taxon>Teleostei</taxon>
        <taxon>Ostariophysi</taxon>
        <taxon>Cypriniformes</taxon>
        <taxon>Cyprinidae</taxon>
        <taxon>Cyprininae</taxon>
        <taxon>Sinocyclocheilus</taxon>
    </lineage>
</organism>
<reference evidence="1" key="2">
    <citation type="submission" date="2025-09" db="UniProtKB">
        <authorList>
            <consortium name="Ensembl"/>
        </authorList>
    </citation>
    <scope>IDENTIFICATION</scope>
</reference>
<evidence type="ECO:0000313" key="1">
    <source>
        <dbReference type="Ensembl" id="ENSSGRP00000001674.1"/>
    </source>
</evidence>
<sequence>LVPVINDNRNICLNYFLSVLPKPTLTVEPQSSLFTGDSVTLRYMNTEAVNKTIDSVKVSDGGEYRCRARRGGHYTDYSEPVTVATYGKYFTRIVNYQKPKWPLNLINVYSEERQSLSDVTLMVKESLAGSTAVIKTVQLMLSVINRNTHSGLLRSLTQVNTPVMEQRE</sequence>
<dbReference type="AlphaFoldDB" id="A0A672JYP0"/>
<evidence type="ECO:0000313" key="2">
    <source>
        <dbReference type="Proteomes" id="UP000472262"/>
    </source>
</evidence>
<evidence type="ECO:0008006" key="3">
    <source>
        <dbReference type="Google" id="ProtNLM"/>
    </source>
</evidence>
<proteinExistence type="predicted"/>
<dbReference type="Ensembl" id="ENSSGRT00000001818.1">
    <property type="protein sequence ID" value="ENSSGRP00000001674.1"/>
    <property type="gene ID" value="ENSSGRG00000000965.1"/>
</dbReference>
<dbReference type="Gene3D" id="2.60.40.10">
    <property type="entry name" value="Immunoglobulins"/>
    <property type="match status" value="1"/>
</dbReference>
<dbReference type="InterPro" id="IPR013783">
    <property type="entry name" value="Ig-like_fold"/>
</dbReference>
<name>A0A672JYP0_SINGR</name>
<dbReference type="InParanoid" id="A0A672JYP0"/>
<dbReference type="Proteomes" id="UP000472262">
    <property type="component" value="Unassembled WGS sequence"/>
</dbReference>
<reference evidence="1" key="1">
    <citation type="submission" date="2025-08" db="UniProtKB">
        <authorList>
            <consortium name="Ensembl"/>
        </authorList>
    </citation>
    <scope>IDENTIFICATION</scope>
</reference>
<protein>
    <recommendedName>
        <fullName evidence="3">Immunoglobulin subtype domain-containing protein</fullName>
    </recommendedName>
</protein>
<accession>A0A672JYP0</accession>
<dbReference type="InterPro" id="IPR036179">
    <property type="entry name" value="Ig-like_dom_sf"/>
</dbReference>
<dbReference type="SUPFAM" id="SSF48726">
    <property type="entry name" value="Immunoglobulin"/>
    <property type="match status" value="1"/>
</dbReference>